<reference evidence="2" key="1">
    <citation type="journal article" date="2014" name="Front. Microbiol.">
        <title>High frequency of phylogenetically diverse reductive dehalogenase-homologous genes in deep subseafloor sedimentary metagenomes.</title>
        <authorList>
            <person name="Kawai M."/>
            <person name="Futagami T."/>
            <person name="Toyoda A."/>
            <person name="Takaki Y."/>
            <person name="Nishi S."/>
            <person name="Hori S."/>
            <person name="Arai W."/>
            <person name="Tsubouchi T."/>
            <person name="Morono Y."/>
            <person name="Uchiyama I."/>
            <person name="Ito T."/>
            <person name="Fujiyama A."/>
            <person name="Inagaki F."/>
            <person name="Takami H."/>
        </authorList>
    </citation>
    <scope>NUCLEOTIDE SEQUENCE</scope>
    <source>
        <strain evidence="2">Expedition CK06-06</strain>
    </source>
</reference>
<feature type="domain" description="DUF5659" evidence="1">
    <location>
        <begin position="7"/>
        <end position="70"/>
    </location>
</feature>
<dbReference type="AlphaFoldDB" id="X0SD12"/>
<dbReference type="InterPro" id="IPR043718">
    <property type="entry name" value="DUF5659"/>
</dbReference>
<protein>
    <recommendedName>
        <fullName evidence="1">DUF5659 domain-containing protein</fullName>
    </recommendedName>
</protein>
<sequence>MSETLSLCDLDILAWLLHEGFEPTDRTEERGRFYLLFEKTSEIQEAMSLYHGEVTLRLTEYARHRSRAKAMLFRPSGDLGGA</sequence>
<accession>X0SD12</accession>
<dbReference type="Pfam" id="PF18903">
    <property type="entry name" value="DUF5659"/>
    <property type="match status" value="1"/>
</dbReference>
<proteinExistence type="predicted"/>
<comment type="caution">
    <text evidence="2">The sequence shown here is derived from an EMBL/GenBank/DDBJ whole genome shotgun (WGS) entry which is preliminary data.</text>
</comment>
<evidence type="ECO:0000259" key="1">
    <source>
        <dbReference type="Pfam" id="PF18903"/>
    </source>
</evidence>
<dbReference type="EMBL" id="BARS01004482">
    <property type="protein sequence ID" value="GAF78909.1"/>
    <property type="molecule type" value="Genomic_DNA"/>
</dbReference>
<evidence type="ECO:0000313" key="2">
    <source>
        <dbReference type="EMBL" id="GAF78909.1"/>
    </source>
</evidence>
<gene>
    <name evidence="2" type="ORF">S01H1_08760</name>
</gene>
<name>X0SD12_9ZZZZ</name>
<organism evidence="2">
    <name type="scientific">marine sediment metagenome</name>
    <dbReference type="NCBI Taxonomy" id="412755"/>
    <lineage>
        <taxon>unclassified sequences</taxon>
        <taxon>metagenomes</taxon>
        <taxon>ecological metagenomes</taxon>
    </lineage>
</organism>